<dbReference type="Proteomes" id="UP000236199">
    <property type="component" value="Unassembled WGS sequence"/>
</dbReference>
<sequence length="45" mass="5022">MGRQEESKRPKILFLMRKKHVIGWDLAGCGVKGGKIPSLEGGERQ</sequence>
<evidence type="ECO:0000313" key="1">
    <source>
        <dbReference type="EMBL" id="PNS00859.1"/>
    </source>
</evidence>
<proteinExistence type="predicted"/>
<evidence type="ECO:0000313" key="2">
    <source>
        <dbReference type="Proteomes" id="UP000236199"/>
    </source>
</evidence>
<name>A0A2K1PDK0_9BACT</name>
<dbReference type="AlphaFoldDB" id="A0A2K1PDK0"/>
<reference evidence="1 2" key="1">
    <citation type="submission" date="2013-12" db="EMBL/GenBank/DDBJ databases">
        <title>Comparative genomics of Petrotoga isolates.</title>
        <authorList>
            <person name="Nesbo C.L."/>
            <person name="Charchuk R."/>
            <person name="Chow K."/>
        </authorList>
    </citation>
    <scope>NUCLEOTIDE SEQUENCE [LARGE SCALE GENOMIC DNA]</scope>
    <source>
        <strain evidence="1 2">DSM 10691</strain>
    </source>
</reference>
<keyword evidence="2" id="KW-1185">Reference proteome</keyword>
<gene>
    <name evidence="1" type="ORF">X928_04000</name>
</gene>
<organism evidence="1 2">
    <name type="scientific">Petrotoga miotherma DSM 10691</name>
    <dbReference type="NCBI Taxonomy" id="1434326"/>
    <lineage>
        <taxon>Bacteria</taxon>
        <taxon>Thermotogati</taxon>
        <taxon>Thermotogota</taxon>
        <taxon>Thermotogae</taxon>
        <taxon>Petrotogales</taxon>
        <taxon>Petrotogaceae</taxon>
        <taxon>Petrotoga</taxon>
    </lineage>
</organism>
<protein>
    <submittedName>
        <fullName evidence="1">Uncharacterized protein</fullName>
    </submittedName>
</protein>
<comment type="caution">
    <text evidence="1">The sequence shown here is derived from an EMBL/GenBank/DDBJ whole genome shotgun (WGS) entry which is preliminary data.</text>
</comment>
<dbReference type="EMBL" id="AZRM01000018">
    <property type="protein sequence ID" value="PNS00859.1"/>
    <property type="molecule type" value="Genomic_DNA"/>
</dbReference>
<accession>A0A2K1PDK0</accession>